<accession>A0A7R9BSP1</accession>
<feature type="region of interest" description="Disordered" evidence="9">
    <location>
        <begin position="426"/>
        <end position="458"/>
    </location>
</feature>
<dbReference type="SUPFAM" id="SSF52540">
    <property type="entry name" value="P-loop containing nucleoside triphosphate hydrolases"/>
    <property type="match status" value="1"/>
</dbReference>
<keyword evidence="12" id="KW-1185">Reference proteome</keyword>
<dbReference type="SMART" id="SM00129">
    <property type="entry name" value="KISc"/>
    <property type="match status" value="1"/>
</dbReference>
<feature type="domain" description="Kinesin motor" evidence="10">
    <location>
        <begin position="11"/>
        <end position="293"/>
    </location>
</feature>
<evidence type="ECO:0000256" key="5">
    <source>
        <dbReference type="ARBA" id="ARBA00023054"/>
    </source>
</evidence>
<evidence type="ECO:0000256" key="2">
    <source>
        <dbReference type="ARBA" id="ARBA00022490"/>
    </source>
</evidence>
<evidence type="ECO:0000256" key="3">
    <source>
        <dbReference type="ARBA" id="ARBA00022741"/>
    </source>
</evidence>
<dbReference type="PROSITE" id="PS50067">
    <property type="entry name" value="KINESIN_MOTOR_2"/>
    <property type="match status" value="1"/>
</dbReference>
<dbReference type="PANTHER" id="PTHR47969">
    <property type="entry name" value="CHROMOSOME-ASSOCIATED KINESIN KIF4A-RELATED"/>
    <property type="match status" value="1"/>
</dbReference>
<dbReference type="InterPro" id="IPR027417">
    <property type="entry name" value="P-loop_NTPase"/>
</dbReference>
<keyword evidence="6" id="KW-0206">Cytoskeleton</keyword>
<feature type="compositionally biased region" description="Basic and acidic residues" evidence="9">
    <location>
        <begin position="1224"/>
        <end position="1241"/>
    </location>
</feature>
<feature type="coiled-coil region" evidence="8">
    <location>
        <begin position="523"/>
        <end position="675"/>
    </location>
</feature>
<dbReference type="AlphaFoldDB" id="A0A7R9BSP1"/>
<sequence length="1241" mass="140389">MDHPSPEHSFPITVGVRVRPLTTPASPGTRAACLRVFPDNNRIAVLNGPPDGNTFQFSSVFHPNTSQQLVYETLVHPLMEPFIDGQNGCILGYGPSGCGKTYSLMGSALSCAMNESDFGMLQRFLRDLFQITEVVQNRNFSVSVSYVEVYQNLVRDLLNVDEAGNFVSVLLDKEGRVVLHGMLEIDCRTPSEAIACLDAGSRDFKEERASTMTFVDCGTSSVVNPGLVSLTGVVRSLISGQPPPYHSSSLTTVLRDAFGGNCRTVFLCCVSAAVSDFAETIESLLMSRDVSLLRNFPVYNRKIIPGDDINDNLNNNVDPSEEHCEQIKSGDQMDSLFRLQFAAKQYEQLLEGAEELLTSVLFSLPGRNGTDDERARIQTWLCLKQECQECVADAVCSQAQPIPCLSEDSRRGSKAIPGLEVIDEVTEPSEHDATFVADEDDQEDEDDDDSDGNEGSFWDSLHQHEQHFRILAANSRMHNAKTILEKLDRTLNQMDAETSTCNLMGLPSSFQLDQWDEHVRGEIKRLLEDAETKENRVKRFDVDLKILQDKIADLNETLKLKEDLKAELLKQGENAEEVKLKFEKKIKQLEQQCKKQNVAVENETGADNSEDVVKLRKKIERYENKLKGVEVVSAEGYMKRVADLELSLHLMNEEQERLRLQLKEEQDRKARLEKDMLVDHEKMKLLEGLIRRQETILKLSSSFHQQKSHQISEELRNFEGAEQFKAELVNIVAHQRWLDEEENRLIKLRCQNKDCAKEDSARPETLEIVQQVVENTPVGNSIKSPSRTIDASVGPSRDADEGEESVRNEIRSLRVTRDSLTSERQTLDFRGKILTDSEEKRLIELDEAIEAVDTAIEYKNDVICSRGEPLPLVTEANHQRSLFVVAVFTTIRSEIRHQSIIFYVIQTYAFEIIKTVALNDMSRKSRLSRALKELVFVIPASAQGPGAFRLSSDVFRVLRRIDVFAVRNLRDFFHIETFDGHHAYFVTASESDTSLVARLMNLSPMECKSLLYKYFLKVIDLRDQARQQEFIHTELETKYEEQQGYIQQLSAALHHANLEKERKVASLQKEYEEKMAVLLQQLGGQHSFDSTSVPSIESLTRKLRAREKELSYYKHASREYKKKLKDVLNGRNIDTEGMRLTPSPPPSQTIPVHKLRPLAQAMGHSVPPNMTTKVTREKNKLVIQRDYASGSGQLGMSGSRSAHVPGHYYHGHASGSPNSPGHPNYDHTSRRFGGNDHHHAW</sequence>
<organism evidence="11">
    <name type="scientific">Notodromas monacha</name>
    <dbReference type="NCBI Taxonomy" id="399045"/>
    <lineage>
        <taxon>Eukaryota</taxon>
        <taxon>Metazoa</taxon>
        <taxon>Ecdysozoa</taxon>
        <taxon>Arthropoda</taxon>
        <taxon>Crustacea</taxon>
        <taxon>Oligostraca</taxon>
        <taxon>Ostracoda</taxon>
        <taxon>Podocopa</taxon>
        <taxon>Podocopida</taxon>
        <taxon>Cypridocopina</taxon>
        <taxon>Cypridoidea</taxon>
        <taxon>Cyprididae</taxon>
        <taxon>Notodromas</taxon>
    </lineage>
</organism>
<dbReference type="Gene3D" id="3.40.850.10">
    <property type="entry name" value="Kinesin motor domain"/>
    <property type="match status" value="1"/>
</dbReference>
<keyword evidence="4 7" id="KW-0067">ATP-binding</keyword>
<dbReference type="GO" id="GO:0003777">
    <property type="term" value="F:microtubule motor activity"/>
    <property type="evidence" value="ECO:0007669"/>
    <property type="project" value="InterPro"/>
</dbReference>
<comment type="subcellular location">
    <subcellularLocation>
        <location evidence="1">Cytoplasm</location>
        <location evidence="1">Cytoskeleton</location>
    </subcellularLocation>
</comment>
<dbReference type="GO" id="GO:0007018">
    <property type="term" value="P:microtubule-based movement"/>
    <property type="evidence" value="ECO:0007669"/>
    <property type="project" value="InterPro"/>
</dbReference>
<dbReference type="InterPro" id="IPR027640">
    <property type="entry name" value="Kinesin-like_fam"/>
</dbReference>
<feature type="binding site" evidence="7">
    <location>
        <begin position="94"/>
        <end position="101"/>
    </location>
    <ligand>
        <name>ATP</name>
        <dbReference type="ChEBI" id="CHEBI:30616"/>
    </ligand>
</feature>
<protein>
    <recommendedName>
        <fullName evidence="10">Kinesin motor domain-containing protein</fullName>
    </recommendedName>
</protein>
<evidence type="ECO:0000313" key="11">
    <source>
        <dbReference type="EMBL" id="CAD7279241.1"/>
    </source>
</evidence>
<dbReference type="InterPro" id="IPR036961">
    <property type="entry name" value="Kinesin_motor_dom_sf"/>
</dbReference>
<keyword evidence="7" id="KW-0505">Motor protein</keyword>
<evidence type="ECO:0000256" key="6">
    <source>
        <dbReference type="ARBA" id="ARBA00023212"/>
    </source>
</evidence>
<keyword evidence="3 7" id="KW-0547">Nucleotide-binding</keyword>
<dbReference type="GO" id="GO:0051231">
    <property type="term" value="P:spindle elongation"/>
    <property type="evidence" value="ECO:0007669"/>
    <property type="project" value="TreeGrafter"/>
</dbReference>
<dbReference type="EMBL" id="CAJPEX010001557">
    <property type="protein sequence ID" value="CAG0919393.1"/>
    <property type="molecule type" value="Genomic_DNA"/>
</dbReference>
<dbReference type="GO" id="GO:0005875">
    <property type="term" value="C:microtubule associated complex"/>
    <property type="evidence" value="ECO:0007669"/>
    <property type="project" value="TreeGrafter"/>
</dbReference>
<dbReference type="PANTHER" id="PTHR47969:SF15">
    <property type="entry name" value="CHROMOSOME-ASSOCIATED KINESIN KIF4A-RELATED"/>
    <property type="match status" value="1"/>
</dbReference>
<feature type="compositionally biased region" description="Polar residues" evidence="9">
    <location>
        <begin position="779"/>
        <end position="789"/>
    </location>
</feature>
<keyword evidence="5 8" id="KW-0175">Coiled coil</keyword>
<dbReference type="InterPro" id="IPR001752">
    <property type="entry name" value="Kinesin_motor_dom"/>
</dbReference>
<dbReference type="Gene3D" id="1.20.58.1980">
    <property type="match status" value="1"/>
</dbReference>
<evidence type="ECO:0000256" key="9">
    <source>
        <dbReference type="SAM" id="MobiDB-lite"/>
    </source>
</evidence>
<dbReference type="Pfam" id="PF00225">
    <property type="entry name" value="Kinesin"/>
    <property type="match status" value="2"/>
</dbReference>
<feature type="compositionally biased region" description="Acidic residues" evidence="9">
    <location>
        <begin position="437"/>
        <end position="452"/>
    </location>
</feature>
<comment type="similarity">
    <text evidence="7">Belongs to the TRAFAC class myosin-kinesin ATPase superfamily. Kinesin family.</text>
</comment>
<dbReference type="GO" id="GO:0005524">
    <property type="term" value="F:ATP binding"/>
    <property type="evidence" value="ECO:0007669"/>
    <property type="project" value="UniProtKB-UniRule"/>
</dbReference>
<evidence type="ECO:0000256" key="4">
    <source>
        <dbReference type="ARBA" id="ARBA00022840"/>
    </source>
</evidence>
<proteinExistence type="inferred from homology"/>
<name>A0A7R9BSP1_9CRUS</name>
<evidence type="ECO:0000256" key="1">
    <source>
        <dbReference type="ARBA" id="ARBA00004245"/>
    </source>
</evidence>
<gene>
    <name evidence="11" type="ORF">NMOB1V02_LOCUS6918</name>
</gene>
<dbReference type="EMBL" id="OA883594">
    <property type="protein sequence ID" value="CAD7279241.1"/>
    <property type="molecule type" value="Genomic_DNA"/>
</dbReference>
<dbReference type="Proteomes" id="UP000678499">
    <property type="component" value="Unassembled WGS sequence"/>
</dbReference>
<dbReference type="OrthoDB" id="6345572at2759"/>
<dbReference type="PRINTS" id="PR00380">
    <property type="entry name" value="KINESINHEAVY"/>
</dbReference>
<evidence type="ECO:0000313" key="12">
    <source>
        <dbReference type="Proteomes" id="UP000678499"/>
    </source>
</evidence>
<feature type="region of interest" description="Disordered" evidence="9">
    <location>
        <begin position="779"/>
        <end position="805"/>
    </location>
</feature>
<evidence type="ECO:0000259" key="10">
    <source>
        <dbReference type="PROSITE" id="PS50067"/>
    </source>
</evidence>
<evidence type="ECO:0000256" key="8">
    <source>
        <dbReference type="SAM" id="Coils"/>
    </source>
</evidence>
<evidence type="ECO:0000256" key="7">
    <source>
        <dbReference type="PROSITE-ProRule" id="PRU00283"/>
    </source>
</evidence>
<dbReference type="GO" id="GO:0008017">
    <property type="term" value="F:microtubule binding"/>
    <property type="evidence" value="ECO:0007669"/>
    <property type="project" value="InterPro"/>
</dbReference>
<feature type="region of interest" description="Disordered" evidence="9">
    <location>
        <begin position="1192"/>
        <end position="1241"/>
    </location>
</feature>
<reference evidence="11" key="1">
    <citation type="submission" date="2020-11" db="EMBL/GenBank/DDBJ databases">
        <authorList>
            <person name="Tran Van P."/>
        </authorList>
    </citation>
    <scope>NUCLEOTIDE SEQUENCE</scope>
</reference>
<keyword evidence="2" id="KW-0963">Cytoplasm</keyword>
<dbReference type="GO" id="GO:0007052">
    <property type="term" value="P:mitotic spindle organization"/>
    <property type="evidence" value="ECO:0007669"/>
    <property type="project" value="TreeGrafter"/>
</dbReference>